<name>A0ABT9H4U4_9SPHN</name>
<evidence type="ECO:0000313" key="2">
    <source>
        <dbReference type="Proteomes" id="UP001235664"/>
    </source>
</evidence>
<keyword evidence="2" id="KW-1185">Reference proteome</keyword>
<reference evidence="1 2" key="1">
    <citation type="submission" date="2023-08" db="EMBL/GenBank/DDBJ databases">
        <title>genomic of DY56.</title>
        <authorList>
            <person name="Wang Y."/>
        </authorList>
    </citation>
    <scope>NUCLEOTIDE SEQUENCE [LARGE SCALE GENOMIC DNA]</scope>
    <source>
        <strain evidence="1 2">DY56-A-20</strain>
    </source>
</reference>
<comment type="caution">
    <text evidence="1">The sequence shown here is derived from an EMBL/GenBank/DDBJ whole genome shotgun (WGS) entry which is preliminary data.</text>
</comment>
<organism evidence="1 2">
    <name type="scientific">Qipengyuania benthica</name>
    <dbReference type="NCBI Taxonomy" id="3067651"/>
    <lineage>
        <taxon>Bacteria</taxon>
        <taxon>Pseudomonadati</taxon>
        <taxon>Pseudomonadota</taxon>
        <taxon>Alphaproteobacteria</taxon>
        <taxon>Sphingomonadales</taxon>
        <taxon>Erythrobacteraceae</taxon>
        <taxon>Qipengyuania</taxon>
    </lineage>
</organism>
<proteinExistence type="predicted"/>
<gene>
    <name evidence="1" type="ORF">Q9K01_01665</name>
</gene>
<dbReference type="Proteomes" id="UP001235664">
    <property type="component" value="Unassembled WGS sequence"/>
</dbReference>
<accession>A0ABT9H4U4</accession>
<dbReference type="EMBL" id="JAVAIL010000001">
    <property type="protein sequence ID" value="MDP4538335.1"/>
    <property type="molecule type" value="Genomic_DNA"/>
</dbReference>
<evidence type="ECO:0000313" key="1">
    <source>
        <dbReference type="EMBL" id="MDP4538335.1"/>
    </source>
</evidence>
<sequence length="60" mass="6240">MAQAVVTAADPTVLDDCCRLTALYMVMPIVSAIATSSIAEDCEGAWPTLSVTTFATDSTI</sequence>
<protein>
    <submittedName>
        <fullName evidence="1">Uncharacterized protein</fullName>
    </submittedName>
</protein>